<evidence type="ECO:0000313" key="2">
    <source>
        <dbReference type="EMBL" id="KAJ8870160.1"/>
    </source>
</evidence>
<organism evidence="2 3">
    <name type="scientific">Dryococelus australis</name>
    <dbReference type="NCBI Taxonomy" id="614101"/>
    <lineage>
        <taxon>Eukaryota</taxon>
        <taxon>Metazoa</taxon>
        <taxon>Ecdysozoa</taxon>
        <taxon>Arthropoda</taxon>
        <taxon>Hexapoda</taxon>
        <taxon>Insecta</taxon>
        <taxon>Pterygota</taxon>
        <taxon>Neoptera</taxon>
        <taxon>Polyneoptera</taxon>
        <taxon>Phasmatodea</taxon>
        <taxon>Verophasmatodea</taxon>
        <taxon>Anareolatae</taxon>
        <taxon>Phasmatidae</taxon>
        <taxon>Eurycanthinae</taxon>
        <taxon>Dryococelus</taxon>
    </lineage>
</organism>
<proteinExistence type="predicted"/>
<dbReference type="EMBL" id="JARBHB010000013">
    <property type="protein sequence ID" value="KAJ8870160.1"/>
    <property type="molecule type" value="Genomic_DNA"/>
</dbReference>
<protein>
    <submittedName>
        <fullName evidence="2">Uncharacterized protein</fullName>
    </submittedName>
</protein>
<sequence>MRTGLNPWPVYSRIFVCENSAGRCRWSAGFLGISRFPQPFHSLCSLFTSITLIGSQDLATRNKWHVHQIPLRRYHSTSVLSFRGVSAAVKACQPNPSVAKVGQARAAGKTDQDPSSGSSSLDDDVYLQFELVDGRQHRPRQSEEGRWPPPWRPRSNSLAAPPIPLLSLRRMSSSLPLEIIFASGIVSKLGELGKSNFLPCFAHTPEKIRLHRRTHAADISFYLQVVKVPRDRKQKPVSCCARNTLRRLRFSRQGVLGRDRIRSPTLHCTQARSRTLADRCNRPSSLRNRQLLLKVARDAKLSDLNHTHSKGPHVTFILEVGASCDKFIGVCGGVLYDRPLASSVTNLTFSSRDLLTRKKHKAATCNSTKVLNNRDVKRPCTPASSSRTLTCFRMWESCRTMPLFGGFSRDLSFPPPFRSGAAPYSPHFTLAGSQDLDVNSRPNLFTQSLTDRQKFRETFANQRLVICSSGDSQPMGNLSQHAVANKTRNPFAEPRAANQRMGMILLAISDHISLGRAAWEPVASPFDGQSKFRPPTPGTEHVTRVSVAKRAFNGARSLRGSYTAEIRAKHTASNYNCVTKKDVSYHNQIDWTDYPSYTGVVRVLSRLGMTCRTKGDMYYVYPPEKHPMSYGSLGSRSHGTEAIVAYEDSAVGGQRWQQPLLHDASFRGRDFWLSVWGITTHDA</sequence>
<feature type="compositionally biased region" description="Basic and acidic residues" evidence="1">
    <location>
        <begin position="135"/>
        <end position="146"/>
    </location>
</feature>
<comment type="caution">
    <text evidence="2">The sequence shown here is derived from an EMBL/GenBank/DDBJ whole genome shotgun (WGS) entry which is preliminary data.</text>
</comment>
<dbReference type="Proteomes" id="UP001159363">
    <property type="component" value="Chromosome 12"/>
</dbReference>
<feature type="region of interest" description="Disordered" evidence="1">
    <location>
        <begin position="100"/>
        <end position="122"/>
    </location>
</feature>
<keyword evidence="3" id="KW-1185">Reference proteome</keyword>
<gene>
    <name evidence="2" type="ORF">PR048_029173</name>
</gene>
<name>A0ABQ9GCM2_9NEOP</name>
<evidence type="ECO:0000256" key="1">
    <source>
        <dbReference type="SAM" id="MobiDB-lite"/>
    </source>
</evidence>
<evidence type="ECO:0000313" key="3">
    <source>
        <dbReference type="Proteomes" id="UP001159363"/>
    </source>
</evidence>
<feature type="region of interest" description="Disordered" evidence="1">
    <location>
        <begin position="135"/>
        <end position="154"/>
    </location>
</feature>
<accession>A0ABQ9GCM2</accession>
<reference evidence="2 3" key="1">
    <citation type="submission" date="2023-02" db="EMBL/GenBank/DDBJ databases">
        <title>LHISI_Scaffold_Assembly.</title>
        <authorList>
            <person name="Stuart O.P."/>
            <person name="Cleave R."/>
            <person name="Magrath M.J.L."/>
            <person name="Mikheyev A.S."/>
        </authorList>
    </citation>
    <scope>NUCLEOTIDE SEQUENCE [LARGE SCALE GENOMIC DNA]</scope>
    <source>
        <strain evidence="2">Daus_M_001</strain>
        <tissue evidence="2">Leg muscle</tissue>
    </source>
</reference>